<gene>
    <name evidence="2" type="ORF">HK44_004475</name>
</gene>
<dbReference type="HOGENOM" id="CLU_2220885_0_0_6"/>
<comment type="caution">
    <text evidence="2">The sequence shown here is derived from an EMBL/GenBank/DDBJ whole genome shotgun (WGS) entry which is preliminary data.</text>
</comment>
<reference evidence="2 3" key="1">
    <citation type="journal article" date="2011" name="J. Bacteriol.">
        <title>Draft genome sequence of the polycyclic aromatic hydrocarbon-degrading, genetically engineered bioluminescent bioreporter Pseudomonas fluorescens HK44.</title>
        <authorList>
            <person name="Chauhan A."/>
            <person name="Layton A.C."/>
            <person name="Williams D.E."/>
            <person name="Smartt A.E."/>
            <person name="Ripp S."/>
            <person name="Karpinets T.V."/>
            <person name="Brown S.D."/>
            <person name="Sayler G.S."/>
        </authorList>
    </citation>
    <scope>NUCLEOTIDE SEQUENCE [LARGE SCALE GENOMIC DNA]</scope>
    <source>
        <strain evidence="2 3">HK44</strain>
    </source>
</reference>
<evidence type="ECO:0000313" key="3">
    <source>
        <dbReference type="Proteomes" id="UP000022611"/>
    </source>
</evidence>
<feature type="region of interest" description="Disordered" evidence="1">
    <location>
        <begin position="1"/>
        <end position="27"/>
    </location>
</feature>
<dbReference type="OrthoDB" id="3574600at2"/>
<dbReference type="EMBL" id="AFOY02000015">
    <property type="protein sequence ID" value="EXF94081.1"/>
    <property type="molecule type" value="Genomic_DNA"/>
</dbReference>
<dbReference type="Proteomes" id="UP000022611">
    <property type="component" value="Unassembled WGS sequence"/>
</dbReference>
<proteinExistence type="predicted"/>
<dbReference type="AlphaFoldDB" id="A0A010RNJ6"/>
<protein>
    <submittedName>
        <fullName evidence="2">Uncharacterized protein</fullName>
    </submittedName>
</protein>
<sequence length="106" mass="11706">MEVVHQHHAAPQRRSASSPPGGKQDGQFRQAHFQTRAVPTKRTESLCMIRQFRAMNPGQEWTVQVAPGPAEDFLENGAQSVIHLGEASVSALKYRETLISELNASL</sequence>
<evidence type="ECO:0000313" key="2">
    <source>
        <dbReference type="EMBL" id="EXF94081.1"/>
    </source>
</evidence>
<organism evidence="2 3">
    <name type="scientific">Pseudomonas fluorescens HK44</name>
    <dbReference type="NCBI Taxonomy" id="1042209"/>
    <lineage>
        <taxon>Bacteria</taxon>
        <taxon>Pseudomonadati</taxon>
        <taxon>Pseudomonadota</taxon>
        <taxon>Gammaproteobacteria</taxon>
        <taxon>Pseudomonadales</taxon>
        <taxon>Pseudomonadaceae</taxon>
        <taxon>Pseudomonas</taxon>
    </lineage>
</organism>
<name>A0A010RNJ6_PSEFL</name>
<accession>A0A010RNJ6</accession>
<dbReference type="PATRIC" id="fig|1042209.11.peg.3252"/>
<feature type="compositionally biased region" description="Basic residues" evidence="1">
    <location>
        <begin position="1"/>
        <end position="11"/>
    </location>
</feature>
<evidence type="ECO:0000256" key="1">
    <source>
        <dbReference type="SAM" id="MobiDB-lite"/>
    </source>
</evidence>